<reference evidence="2" key="1">
    <citation type="submission" date="2022-07" db="EMBL/GenBank/DDBJ databases">
        <title>Phylogenomic reconstructions and comparative analyses of Kickxellomycotina fungi.</title>
        <authorList>
            <person name="Reynolds N.K."/>
            <person name="Stajich J.E."/>
            <person name="Barry K."/>
            <person name="Grigoriev I.V."/>
            <person name="Crous P."/>
            <person name="Smith M.E."/>
        </authorList>
    </citation>
    <scope>NUCLEOTIDE SEQUENCE</scope>
    <source>
        <strain evidence="2">NRRL 1565</strain>
    </source>
</reference>
<organism evidence="2 3">
    <name type="scientific">Coemansia guatemalensis</name>
    <dbReference type="NCBI Taxonomy" id="2761395"/>
    <lineage>
        <taxon>Eukaryota</taxon>
        <taxon>Fungi</taxon>
        <taxon>Fungi incertae sedis</taxon>
        <taxon>Zoopagomycota</taxon>
        <taxon>Kickxellomycotina</taxon>
        <taxon>Kickxellomycetes</taxon>
        <taxon>Kickxellales</taxon>
        <taxon>Kickxellaceae</taxon>
        <taxon>Coemansia</taxon>
    </lineage>
</organism>
<feature type="region of interest" description="Disordered" evidence="1">
    <location>
        <begin position="56"/>
        <end position="131"/>
    </location>
</feature>
<protein>
    <submittedName>
        <fullName evidence="2">Uncharacterized protein</fullName>
    </submittedName>
</protein>
<gene>
    <name evidence="2" type="ORF">H4R20_003196</name>
</gene>
<dbReference type="Proteomes" id="UP001140094">
    <property type="component" value="Unassembled WGS sequence"/>
</dbReference>
<dbReference type="EMBL" id="JANBUO010000627">
    <property type="protein sequence ID" value="KAJ2802666.1"/>
    <property type="molecule type" value="Genomic_DNA"/>
</dbReference>
<accession>A0A9W8HVR7</accession>
<feature type="compositionally biased region" description="Low complexity" evidence="1">
    <location>
        <begin position="58"/>
        <end position="69"/>
    </location>
</feature>
<name>A0A9W8HVR7_9FUNG</name>
<comment type="caution">
    <text evidence="2">The sequence shown here is derived from an EMBL/GenBank/DDBJ whole genome shotgun (WGS) entry which is preliminary data.</text>
</comment>
<evidence type="ECO:0000313" key="2">
    <source>
        <dbReference type="EMBL" id="KAJ2802666.1"/>
    </source>
</evidence>
<evidence type="ECO:0000313" key="3">
    <source>
        <dbReference type="Proteomes" id="UP001140094"/>
    </source>
</evidence>
<dbReference type="OrthoDB" id="5582401at2759"/>
<sequence>MAKRLRTRLRQARVAIERDLGHSLTAIVPQSAAASRAPVRRSSALDTRAHSYSLGDFPALASEPASPSGSSGGGSSSTRATALQRHWSALPLSAARHSVQPQAQARSSAMPHPPRPAGLPRTPQLHPQDSENEIAHTILMLATPPAARAPSLSESP</sequence>
<feature type="non-terminal residue" evidence="2">
    <location>
        <position position="156"/>
    </location>
</feature>
<dbReference type="AlphaFoldDB" id="A0A9W8HVR7"/>
<evidence type="ECO:0000256" key="1">
    <source>
        <dbReference type="SAM" id="MobiDB-lite"/>
    </source>
</evidence>
<proteinExistence type="predicted"/>
<keyword evidence="3" id="KW-1185">Reference proteome</keyword>